<sequence length="186" mass="21077">MIPERCVFHARTTHNADARDLHPLSVLERTDPRAFASAIAKHDDTPERQRLRETWIPVLEATWTEVVFLSPVQPRAIWEAWRTIAGVELPGQEFWAIPVEDLGPAVVFDRHLSRTGDPIDPREIDALDVAAYRSSAETTPRNARWIDELARAGRRGAWFNGTPHILTQGPVPLRSAEVIDWRPKNG</sequence>
<dbReference type="AlphaFoldDB" id="C7MAZ2"/>
<gene>
    <name evidence="1" type="ordered locus">Bfae_31190</name>
</gene>
<dbReference type="OrthoDB" id="5295961at2"/>
<dbReference type="PATRIC" id="fig|446465.5.peg.3086"/>
<dbReference type="EMBL" id="CP001643">
    <property type="protein sequence ID" value="ACU86879.1"/>
    <property type="molecule type" value="Genomic_DNA"/>
</dbReference>
<reference evidence="1 2" key="1">
    <citation type="journal article" date="2009" name="Stand. Genomic Sci.">
        <title>Complete genome sequence of Brachybacterium faecium type strain (Schefferle 6-10).</title>
        <authorList>
            <person name="Lapidus A."/>
            <person name="Pukall R."/>
            <person name="Labuttii K."/>
            <person name="Copeland A."/>
            <person name="Del Rio T.G."/>
            <person name="Nolan M."/>
            <person name="Chen F."/>
            <person name="Lucas S."/>
            <person name="Tice H."/>
            <person name="Cheng J.F."/>
            <person name="Bruce D."/>
            <person name="Goodwin L."/>
            <person name="Pitluck S."/>
            <person name="Rohde M."/>
            <person name="Goker M."/>
            <person name="Pati A."/>
            <person name="Ivanova N."/>
            <person name="Mavrommatis K."/>
            <person name="Chen A."/>
            <person name="Palaniappan K."/>
            <person name="D'haeseleer P."/>
            <person name="Chain P."/>
            <person name="Bristow J."/>
            <person name="Eisen J.A."/>
            <person name="Markowitz V."/>
            <person name="Hugenholtz P."/>
            <person name="Kyrpides N.C."/>
            <person name="Klenk H.P."/>
        </authorList>
    </citation>
    <scope>NUCLEOTIDE SEQUENCE [LARGE SCALE GENOMIC DNA]</scope>
    <source>
        <strain evidence="2">ATCC 43885 / DSM 4810 / JCM 11609 / LMG 19847 / NBRC 14762 / NCIMB 9860 / 6-10</strain>
    </source>
</reference>
<dbReference type="KEGG" id="bfa:Bfae_31190"/>
<evidence type="ECO:0000313" key="1">
    <source>
        <dbReference type="EMBL" id="ACU86879.1"/>
    </source>
</evidence>
<proteinExistence type="predicted"/>
<dbReference type="Proteomes" id="UP000001919">
    <property type="component" value="Chromosome"/>
</dbReference>
<evidence type="ECO:0000313" key="2">
    <source>
        <dbReference type="Proteomes" id="UP000001919"/>
    </source>
</evidence>
<accession>C7MAZ2</accession>
<protein>
    <submittedName>
        <fullName evidence="1">Uncharacterized protein</fullName>
    </submittedName>
</protein>
<name>C7MAZ2_BRAFD</name>
<dbReference type="eggNOG" id="ENOG50332UX">
    <property type="taxonomic scope" value="Bacteria"/>
</dbReference>
<organism evidence="1 2">
    <name type="scientific">Brachybacterium faecium (strain ATCC 43885 / DSM 4810 / JCM 11609 / LMG 19847 / NBRC 14762 / NCIMB 9860 / 6-10)</name>
    <dbReference type="NCBI Taxonomy" id="446465"/>
    <lineage>
        <taxon>Bacteria</taxon>
        <taxon>Bacillati</taxon>
        <taxon>Actinomycetota</taxon>
        <taxon>Actinomycetes</taxon>
        <taxon>Micrococcales</taxon>
        <taxon>Dermabacteraceae</taxon>
        <taxon>Brachybacterium</taxon>
    </lineage>
</organism>
<dbReference type="HOGENOM" id="CLU_1451836_0_0_11"/>
<keyword evidence="2" id="KW-1185">Reference proteome</keyword>